<protein>
    <submittedName>
        <fullName evidence="6">Early light-inducible protein</fullName>
    </submittedName>
</protein>
<feature type="compositionally biased region" description="Low complexity" evidence="5">
    <location>
        <begin position="46"/>
        <end position="69"/>
    </location>
</feature>
<reference evidence="6" key="1">
    <citation type="submission" date="2007-02" db="EMBL/GenBank/DDBJ databases">
        <title>A cold-regulated c-DNA encoding an early light-inducible protein (ELIP) in a green alga, Spirogyra varians (Zygnematales).</title>
        <authorList>
            <person name="Kim G.H."/>
            <person name="Han J.W."/>
            <person name="Yoon M.C."/>
            <person name="Lee K.P."/>
        </authorList>
    </citation>
    <scope>NUCLEOTIDE SEQUENCE</scope>
</reference>
<keyword evidence="3" id="KW-1133">Transmembrane helix</keyword>
<dbReference type="GO" id="GO:0009507">
    <property type="term" value="C:chloroplast"/>
    <property type="evidence" value="ECO:0007669"/>
    <property type="project" value="UniProtKB-SubCell"/>
</dbReference>
<organism evidence="6">
    <name type="scientific">Spirogyra varians</name>
    <dbReference type="NCBI Taxonomy" id="332125"/>
    <lineage>
        <taxon>Eukaryota</taxon>
        <taxon>Viridiplantae</taxon>
        <taxon>Streptophyta</taxon>
        <taxon>Zygnematophyceae</taxon>
        <taxon>Zygnematophycidae</taxon>
        <taxon>Spirogyrales</taxon>
        <taxon>Spirogyraceae</taxon>
        <taxon>Spirogyra</taxon>
    </lineage>
</organism>
<keyword evidence="4" id="KW-0472">Membrane</keyword>
<keyword evidence="2" id="KW-0812">Transmembrane</keyword>
<evidence type="ECO:0000256" key="2">
    <source>
        <dbReference type="ARBA" id="ARBA00022692"/>
    </source>
</evidence>
<dbReference type="PANTHER" id="PTHR14154">
    <property type="entry name" value="UPF0041 BRAIN PROTEIN 44-RELATED"/>
    <property type="match status" value="1"/>
</dbReference>
<evidence type="ECO:0000256" key="5">
    <source>
        <dbReference type="SAM" id="MobiDB-lite"/>
    </source>
</evidence>
<evidence type="ECO:0000256" key="1">
    <source>
        <dbReference type="ARBA" id="ARBA00004141"/>
    </source>
</evidence>
<dbReference type="EMBL" id="EF445944">
    <property type="protein sequence ID" value="ABR15761.1"/>
    <property type="molecule type" value="mRNA"/>
</dbReference>
<evidence type="ECO:0000313" key="6">
    <source>
        <dbReference type="EMBL" id="ABR15761.1"/>
    </source>
</evidence>
<name>A6YD41_9VIRI</name>
<dbReference type="SMR" id="A6YD41"/>
<comment type="subcellular location">
    <subcellularLocation>
        <location evidence="1">Membrane</location>
        <topology evidence="1">Multi-pass membrane protein</topology>
    </subcellularLocation>
</comment>
<proteinExistence type="evidence at transcript level"/>
<accession>A6YD41</accession>
<sequence length="183" mass="18924">MACIQSLSSVSSISSSVQKLSAASRPISHRARLLPIRAIEESKPDAPAITSETPATSTPATPAAPKVPKPSTKFGDVFSFSGPAPETINGRLAMLGFTTALIVEKATGAPLTSQLSGVGFEWFVFSASLFSAASLIPMFQGVTVESKSGGFFNSKAETLNGRAAMLGLVAMAITEYVKGSPLI</sequence>
<evidence type="ECO:0000256" key="4">
    <source>
        <dbReference type="ARBA" id="ARBA00023136"/>
    </source>
</evidence>
<dbReference type="GO" id="GO:0016020">
    <property type="term" value="C:membrane"/>
    <property type="evidence" value="ECO:0007669"/>
    <property type="project" value="UniProtKB-SubCell"/>
</dbReference>
<dbReference type="SUPFAM" id="SSF103511">
    <property type="entry name" value="Chlorophyll a-b binding protein"/>
    <property type="match status" value="1"/>
</dbReference>
<dbReference type="AlphaFoldDB" id="A6YD41"/>
<feature type="region of interest" description="Disordered" evidence="5">
    <location>
        <begin position="44"/>
        <end position="69"/>
    </location>
</feature>
<evidence type="ECO:0000256" key="3">
    <source>
        <dbReference type="ARBA" id="ARBA00022989"/>
    </source>
</evidence>